<name>A0A926ENE7_9FIRM</name>
<dbReference type="GO" id="GO:0000725">
    <property type="term" value="P:recombinational repair"/>
    <property type="evidence" value="ECO:0007669"/>
    <property type="project" value="TreeGrafter"/>
</dbReference>
<keyword evidence="2 11" id="KW-0547">Nucleotide-binding</keyword>
<evidence type="ECO:0000256" key="11">
    <source>
        <dbReference type="PROSITE-ProRule" id="PRU00560"/>
    </source>
</evidence>
<accession>A0A926ENE7</accession>
<comment type="similarity">
    <text evidence="1">Belongs to the helicase family. UvrD subfamily.</text>
</comment>
<evidence type="ECO:0000256" key="3">
    <source>
        <dbReference type="ARBA" id="ARBA00022801"/>
    </source>
</evidence>
<keyword evidence="6" id="KW-0238">DNA-binding</keyword>
<sequence>METKQLNSNQKQAVEMPLGATMVIAGPGSGKTFVITERVRYMISHLQCQPQHILVITFTKAAAEEMKGRYLKATHQTGVTFGTFHSVFYRMLRKADPNRYALERLISEDKKRQVIEKIYQGMDTGDAYEDFIEVFLGHLTLMTNQLIQPKYYNPDGISKEVFLKVFNSYEQYKERHGLFDFDDMLVHTYYLLRNDPHILTFYQSKYKHILIDEFQDINCVQFEIIKLLSSRHTDLFVVGDDDQSIYQFRGAKPEFLLSFEEYFNPVQKIILDVNYRSTPNILRYSNSLIGYNINRYEKIMHAAHIEGDKPIVTYCEDAKEQASLVLKEILKLNAAGLPLKECAIIYRTNIQARPLIEALRTVQIPFIIKDAMVTLYDQWMTKDILAYLHLAYNIEDSERLLQIINRPTRYISKLALEDARKKGGNLLKNLLESDLLSRLQKDRIEELIFNLQRLKTLTLKEAIPYIRHTIGYEKYLIEYAAYRKIPSEGLVNMLLELEDSAREYACVEEWEEALYAISMSVKQSSRQKGHDALTLTTMHSAKGLEFGAVFIIDILDGVIPHSKSLSDTQVEEERRLFYVALTRAKERLYLYIPKNRYQKKAESSPFILETLTPKITLKEGDCIKHKMYGQGKVVKLDGSKAFIRFKNGQKVVDYMYCIKHHLLSREEKNESSKDKQKR</sequence>
<evidence type="ECO:0000256" key="2">
    <source>
        <dbReference type="ARBA" id="ARBA00022741"/>
    </source>
</evidence>
<dbReference type="EMBL" id="JACRSY010000043">
    <property type="protein sequence ID" value="MBC8581282.1"/>
    <property type="molecule type" value="Genomic_DNA"/>
</dbReference>
<keyword evidence="3 11" id="KW-0378">Hydrolase</keyword>
<dbReference type="GO" id="GO:0016787">
    <property type="term" value="F:hydrolase activity"/>
    <property type="evidence" value="ECO:0007669"/>
    <property type="project" value="UniProtKB-UniRule"/>
</dbReference>
<dbReference type="EC" id="5.6.2.4" evidence="9"/>
<dbReference type="InterPro" id="IPR027417">
    <property type="entry name" value="P-loop_NTPase"/>
</dbReference>
<reference evidence="14" key="1">
    <citation type="submission" date="2020-08" db="EMBL/GenBank/DDBJ databases">
        <title>Genome public.</title>
        <authorList>
            <person name="Liu C."/>
            <person name="Sun Q."/>
        </authorList>
    </citation>
    <scope>NUCLEOTIDE SEQUENCE</scope>
    <source>
        <strain evidence="14">NSJ-12</strain>
    </source>
</reference>
<dbReference type="Pfam" id="PF00580">
    <property type="entry name" value="UvrD-helicase"/>
    <property type="match status" value="1"/>
</dbReference>
<comment type="caution">
    <text evidence="14">The sequence shown here is derived from an EMBL/GenBank/DDBJ whole genome shotgun (WGS) entry which is preliminary data.</text>
</comment>
<dbReference type="InterPro" id="IPR014016">
    <property type="entry name" value="UvrD-like_ATP-bd"/>
</dbReference>
<evidence type="ECO:0000256" key="5">
    <source>
        <dbReference type="ARBA" id="ARBA00022840"/>
    </source>
</evidence>
<dbReference type="AlphaFoldDB" id="A0A926ENE7"/>
<comment type="catalytic activity">
    <reaction evidence="8">
        <text>Couples ATP hydrolysis with the unwinding of duplex DNA by translocating in the 3'-5' direction.</text>
        <dbReference type="EC" id="5.6.2.4"/>
    </reaction>
</comment>
<feature type="domain" description="UvrD-like helicase ATP-binding" evidence="12">
    <location>
        <begin position="4"/>
        <end position="278"/>
    </location>
</feature>
<dbReference type="GO" id="GO:0005524">
    <property type="term" value="F:ATP binding"/>
    <property type="evidence" value="ECO:0007669"/>
    <property type="project" value="UniProtKB-UniRule"/>
</dbReference>
<dbReference type="PANTHER" id="PTHR11070:SF2">
    <property type="entry name" value="ATP-DEPENDENT DNA HELICASE SRS2"/>
    <property type="match status" value="1"/>
</dbReference>
<dbReference type="Gene3D" id="1.10.486.10">
    <property type="entry name" value="PCRA, domain 4"/>
    <property type="match status" value="1"/>
</dbReference>
<dbReference type="InterPro" id="IPR013986">
    <property type="entry name" value="DExx_box_DNA_helicase_dom_sf"/>
</dbReference>
<dbReference type="RefSeq" id="WP_249334111.1">
    <property type="nucleotide sequence ID" value="NZ_JACRSY010000043.1"/>
</dbReference>
<gene>
    <name evidence="14" type="ORF">H8718_17380</name>
</gene>
<evidence type="ECO:0000256" key="9">
    <source>
        <dbReference type="ARBA" id="ARBA00034808"/>
    </source>
</evidence>
<dbReference type="PANTHER" id="PTHR11070">
    <property type="entry name" value="UVRD / RECB / PCRA DNA HELICASE FAMILY MEMBER"/>
    <property type="match status" value="1"/>
</dbReference>
<dbReference type="PROSITE" id="PS51198">
    <property type="entry name" value="UVRD_HELICASE_ATP_BIND"/>
    <property type="match status" value="1"/>
</dbReference>
<protein>
    <recommendedName>
        <fullName evidence="9">DNA 3'-5' helicase</fullName>
        <ecNumber evidence="9">5.6.2.4</ecNumber>
    </recommendedName>
</protein>
<keyword evidence="5 11" id="KW-0067">ATP-binding</keyword>
<feature type="binding site" evidence="11">
    <location>
        <begin position="25"/>
        <end position="32"/>
    </location>
    <ligand>
        <name>ATP</name>
        <dbReference type="ChEBI" id="CHEBI:30616"/>
    </ligand>
</feature>
<organism evidence="14 15">
    <name type="scientific">Zhenhengia yiwuensis</name>
    <dbReference type="NCBI Taxonomy" id="2763666"/>
    <lineage>
        <taxon>Bacteria</taxon>
        <taxon>Bacillati</taxon>
        <taxon>Bacillota</taxon>
        <taxon>Clostridia</taxon>
        <taxon>Lachnospirales</taxon>
        <taxon>Lachnospiraceae</taxon>
        <taxon>Zhenhengia</taxon>
    </lineage>
</organism>
<evidence type="ECO:0000256" key="4">
    <source>
        <dbReference type="ARBA" id="ARBA00022806"/>
    </source>
</evidence>
<dbReference type="InterPro" id="IPR014017">
    <property type="entry name" value="DNA_helicase_UvrD-like_C"/>
</dbReference>
<keyword evidence="15" id="KW-1185">Reference proteome</keyword>
<dbReference type="Pfam" id="PF13361">
    <property type="entry name" value="UvrD_C"/>
    <property type="match status" value="1"/>
</dbReference>
<dbReference type="GO" id="GO:0003677">
    <property type="term" value="F:DNA binding"/>
    <property type="evidence" value="ECO:0007669"/>
    <property type="project" value="UniProtKB-KW"/>
</dbReference>
<evidence type="ECO:0000313" key="15">
    <source>
        <dbReference type="Proteomes" id="UP000655830"/>
    </source>
</evidence>
<evidence type="ECO:0000259" key="13">
    <source>
        <dbReference type="PROSITE" id="PS51217"/>
    </source>
</evidence>
<evidence type="ECO:0000256" key="6">
    <source>
        <dbReference type="ARBA" id="ARBA00023125"/>
    </source>
</evidence>
<proteinExistence type="inferred from homology"/>
<dbReference type="CDD" id="cd18807">
    <property type="entry name" value="SF1_C_UvrD"/>
    <property type="match status" value="1"/>
</dbReference>
<dbReference type="Proteomes" id="UP000655830">
    <property type="component" value="Unassembled WGS sequence"/>
</dbReference>
<dbReference type="CDD" id="cd17932">
    <property type="entry name" value="DEXQc_UvrD"/>
    <property type="match status" value="1"/>
</dbReference>
<keyword evidence="7" id="KW-0413">Isomerase</keyword>
<dbReference type="PROSITE" id="PS51217">
    <property type="entry name" value="UVRD_HELICASE_CTER"/>
    <property type="match status" value="1"/>
</dbReference>
<dbReference type="Gene3D" id="3.40.50.300">
    <property type="entry name" value="P-loop containing nucleotide triphosphate hydrolases"/>
    <property type="match status" value="2"/>
</dbReference>
<evidence type="ECO:0000256" key="1">
    <source>
        <dbReference type="ARBA" id="ARBA00009922"/>
    </source>
</evidence>
<dbReference type="SUPFAM" id="SSF52540">
    <property type="entry name" value="P-loop containing nucleoside triphosphate hydrolases"/>
    <property type="match status" value="1"/>
</dbReference>
<dbReference type="Gene3D" id="1.10.10.160">
    <property type="match status" value="1"/>
</dbReference>
<evidence type="ECO:0000313" key="14">
    <source>
        <dbReference type="EMBL" id="MBC8581282.1"/>
    </source>
</evidence>
<evidence type="ECO:0000256" key="7">
    <source>
        <dbReference type="ARBA" id="ARBA00023235"/>
    </source>
</evidence>
<comment type="catalytic activity">
    <reaction evidence="10">
        <text>ATP + H2O = ADP + phosphate + H(+)</text>
        <dbReference type="Rhea" id="RHEA:13065"/>
        <dbReference type="ChEBI" id="CHEBI:15377"/>
        <dbReference type="ChEBI" id="CHEBI:15378"/>
        <dbReference type="ChEBI" id="CHEBI:30616"/>
        <dbReference type="ChEBI" id="CHEBI:43474"/>
        <dbReference type="ChEBI" id="CHEBI:456216"/>
        <dbReference type="EC" id="5.6.2.4"/>
    </reaction>
</comment>
<evidence type="ECO:0000256" key="10">
    <source>
        <dbReference type="ARBA" id="ARBA00048988"/>
    </source>
</evidence>
<feature type="domain" description="UvrD-like helicase C-terminal" evidence="13">
    <location>
        <begin position="279"/>
        <end position="543"/>
    </location>
</feature>
<keyword evidence="4 11" id="KW-0347">Helicase</keyword>
<dbReference type="InterPro" id="IPR000212">
    <property type="entry name" value="DNA_helicase_UvrD/REP"/>
</dbReference>
<evidence type="ECO:0000256" key="8">
    <source>
        <dbReference type="ARBA" id="ARBA00034617"/>
    </source>
</evidence>
<dbReference type="GO" id="GO:0043138">
    <property type="term" value="F:3'-5' DNA helicase activity"/>
    <property type="evidence" value="ECO:0007669"/>
    <property type="project" value="UniProtKB-EC"/>
</dbReference>
<evidence type="ECO:0000259" key="12">
    <source>
        <dbReference type="PROSITE" id="PS51198"/>
    </source>
</evidence>